<dbReference type="InterPro" id="IPR011604">
    <property type="entry name" value="PDDEXK-like_dom_sf"/>
</dbReference>
<keyword evidence="2" id="KW-0227">DNA damage</keyword>
<dbReference type="OrthoDB" id="9768303at2"/>
<accession>A0A1X7LCZ5</accession>
<keyword evidence="7" id="KW-0234">DNA repair</keyword>
<name>A0A1X7LCZ5_9BACL</name>
<evidence type="ECO:0000256" key="1">
    <source>
        <dbReference type="ARBA" id="ARBA00022741"/>
    </source>
</evidence>
<gene>
    <name evidence="9" type="ORF">SAMN06295960_3224</name>
</gene>
<sequence>MPPRPYPDWSWSPSRHHLFQECRRKYYYHYYAAHNGWFLDAPPAARQAYRLKQMSSLYLVFGEAVHKMAEETVQLYHQYGRPLEQGEMVRRIRHMLNQAYKDSLRVEEWKQQPKQRTMLQEMYYLGTLPEKAQEAIKQRIPILADRLLQSESLQHFMHADHCHLVELEKLNTMDMGDTMVYVKLDWMYRQADQYIIVDWKTGQEDERNDVQLRLYGWYVHENYGIPYDRIQIRTEYLLSGKCKMDQVTEHEMNELVAYAEASIAEMRSYLAEPSLNQPKPMEAFEVTQDERKCRQCAFREMCEGASPNLFLDEEPDAGQVS</sequence>
<dbReference type="EMBL" id="FXAZ01000004">
    <property type="protein sequence ID" value="SMG51049.1"/>
    <property type="molecule type" value="Genomic_DNA"/>
</dbReference>
<dbReference type="Pfam" id="PF12705">
    <property type="entry name" value="PDDEXK_1"/>
    <property type="match status" value="1"/>
</dbReference>
<keyword evidence="10" id="KW-1185">Reference proteome</keyword>
<feature type="domain" description="PD-(D/E)XK endonuclease-like" evidence="8">
    <location>
        <begin position="10"/>
        <end position="303"/>
    </location>
</feature>
<evidence type="ECO:0000256" key="2">
    <source>
        <dbReference type="ARBA" id="ARBA00022763"/>
    </source>
</evidence>
<organism evidence="9 10">
    <name type="scientific">Paenibacillus aquistagni</name>
    <dbReference type="NCBI Taxonomy" id="1852522"/>
    <lineage>
        <taxon>Bacteria</taxon>
        <taxon>Bacillati</taxon>
        <taxon>Bacillota</taxon>
        <taxon>Bacilli</taxon>
        <taxon>Bacillales</taxon>
        <taxon>Paenibacillaceae</taxon>
        <taxon>Paenibacillus</taxon>
    </lineage>
</organism>
<dbReference type="GO" id="GO:0003677">
    <property type="term" value="F:DNA binding"/>
    <property type="evidence" value="ECO:0007669"/>
    <property type="project" value="UniProtKB-KW"/>
</dbReference>
<dbReference type="STRING" id="1852522.SAMN06295960_3224"/>
<dbReference type="GO" id="GO:0006281">
    <property type="term" value="P:DNA repair"/>
    <property type="evidence" value="ECO:0007669"/>
    <property type="project" value="UniProtKB-KW"/>
</dbReference>
<evidence type="ECO:0000256" key="4">
    <source>
        <dbReference type="ARBA" id="ARBA00022806"/>
    </source>
</evidence>
<evidence type="ECO:0000256" key="6">
    <source>
        <dbReference type="ARBA" id="ARBA00023125"/>
    </source>
</evidence>
<proteinExistence type="predicted"/>
<keyword evidence="1" id="KW-0547">Nucleotide-binding</keyword>
<dbReference type="GO" id="GO:0005524">
    <property type="term" value="F:ATP binding"/>
    <property type="evidence" value="ECO:0007669"/>
    <property type="project" value="UniProtKB-KW"/>
</dbReference>
<evidence type="ECO:0000256" key="5">
    <source>
        <dbReference type="ARBA" id="ARBA00022840"/>
    </source>
</evidence>
<keyword evidence="3" id="KW-0378">Hydrolase</keyword>
<dbReference type="RefSeq" id="WP_085495740.1">
    <property type="nucleotide sequence ID" value="NZ_FXAZ01000004.1"/>
</dbReference>
<dbReference type="Proteomes" id="UP000193834">
    <property type="component" value="Unassembled WGS sequence"/>
</dbReference>
<evidence type="ECO:0000259" key="8">
    <source>
        <dbReference type="Pfam" id="PF12705"/>
    </source>
</evidence>
<keyword evidence="6" id="KW-0238">DNA-binding</keyword>
<dbReference type="GO" id="GO:0004386">
    <property type="term" value="F:helicase activity"/>
    <property type="evidence" value="ECO:0007669"/>
    <property type="project" value="UniProtKB-KW"/>
</dbReference>
<dbReference type="InterPro" id="IPR038726">
    <property type="entry name" value="PDDEXK_AddAB-type"/>
</dbReference>
<evidence type="ECO:0000313" key="10">
    <source>
        <dbReference type="Proteomes" id="UP000193834"/>
    </source>
</evidence>
<dbReference type="GO" id="GO:0016787">
    <property type="term" value="F:hydrolase activity"/>
    <property type="evidence" value="ECO:0007669"/>
    <property type="project" value="UniProtKB-KW"/>
</dbReference>
<protein>
    <submittedName>
        <fullName evidence="9">PD-(D/E)XK nuclease superfamily protein</fullName>
    </submittedName>
</protein>
<keyword evidence="5" id="KW-0067">ATP-binding</keyword>
<reference evidence="9 10" key="1">
    <citation type="submission" date="2017-04" db="EMBL/GenBank/DDBJ databases">
        <authorList>
            <person name="Afonso C.L."/>
            <person name="Miller P.J."/>
            <person name="Scott M.A."/>
            <person name="Spackman E."/>
            <person name="Goraichik I."/>
            <person name="Dimitrov K.M."/>
            <person name="Suarez D.L."/>
            <person name="Swayne D.E."/>
        </authorList>
    </citation>
    <scope>NUCLEOTIDE SEQUENCE [LARGE SCALE GENOMIC DNA]</scope>
    <source>
        <strain evidence="9 10">11</strain>
    </source>
</reference>
<dbReference type="Gene3D" id="3.90.320.10">
    <property type="match status" value="1"/>
</dbReference>
<dbReference type="AlphaFoldDB" id="A0A1X7LCZ5"/>
<evidence type="ECO:0000256" key="7">
    <source>
        <dbReference type="ARBA" id="ARBA00023204"/>
    </source>
</evidence>
<evidence type="ECO:0000256" key="3">
    <source>
        <dbReference type="ARBA" id="ARBA00022801"/>
    </source>
</evidence>
<keyword evidence="4" id="KW-0347">Helicase</keyword>
<evidence type="ECO:0000313" key="9">
    <source>
        <dbReference type="EMBL" id="SMG51049.1"/>
    </source>
</evidence>